<keyword evidence="4" id="KW-1185">Reference proteome</keyword>
<gene>
    <name evidence="5" type="primary">LOC106809077</name>
</gene>
<dbReference type="InterPro" id="IPR034902">
    <property type="entry name" value="PX_SNX4"/>
</dbReference>
<reference evidence="5" key="1">
    <citation type="submission" date="2025-08" db="UniProtKB">
        <authorList>
            <consortium name="RefSeq"/>
        </authorList>
    </citation>
    <scope>IDENTIFICATION</scope>
</reference>
<dbReference type="PROSITE" id="PS50195">
    <property type="entry name" value="PX"/>
    <property type="match status" value="1"/>
</dbReference>
<dbReference type="Pfam" id="PF00787">
    <property type="entry name" value="PX"/>
    <property type="match status" value="1"/>
</dbReference>
<evidence type="ECO:0000313" key="4">
    <source>
        <dbReference type="Proteomes" id="UP000695022"/>
    </source>
</evidence>
<dbReference type="InterPro" id="IPR001683">
    <property type="entry name" value="PX_dom"/>
</dbReference>
<dbReference type="GeneID" id="106809077"/>
<sequence>MADSPVDDPTADEINQPESTEKTPVVAECQKPLLDVVEICITEPERRTGNGSTINFRETYMAYLVETRLKDKDEAKKLFDGPCSLWRRYSEFELLRNYLVVKYPHVVVPPLPEKTATFTWQKVPTDKFDPDFVERRRASLETFLLRLASHHELSKDSMLLGFLRQEDAWKESVIATGFQAKADSKLKTISASFRVKKPDQQFEELKTYCGELEANITNLLKIRAKLVDTLYGVHKVHANYGRVFSEWSAIENEMGDGLQSAGHYMDVNMEDMITNTPVNKDTSPGTQVDDDPYIDTHTNYGSLQLLHLHAPVETTAYAERGAEPKCFSGSSRDCGQIEAVTAAEQWSKRTICGPDPRYLYYWLIALRTVCRKHELLQFELERAEEHLGHESGLRSPPFWNGSSRARPLGSAASEASASPRQVFGSAETPEQKEAKLQQVEEEIIAAEEAVDVLRGSKSIRDFTQDALRDIERFKQQKSKDIRDILSSYVELQIKLCKKGIQIWSNAKGSFERI</sequence>
<dbReference type="RefSeq" id="XP_014667513.1">
    <property type="nucleotide sequence ID" value="XM_014812027.1"/>
</dbReference>
<dbReference type="PANTHER" id="PTHR46596:SF1">
    <property type="entry name" value="SORTING NEXIN-4"/>
    <property type="match status" value="1"/>
</dbReference>
<name>A0ABM1E5P2_PRICU</name>
<organism evidence="4 5">
    <name type="scientific">Priapulus caudatus</name>
    <name type="common">Priapulid worm</name>
    <dbReference type="NCBI Taxonomy" id="37621"/>
    <lineage>
        <taxon>Eukaryota</taxon>
        <taxon>Metazoa</taxon>
        <taxon>Ecdysozoa</taxon>
        <taxon>Scalidophora</taxon>
        <taxon>Priapulida</taxon>
        <taxon>Priapulimorpha</taxon>
        <taxon>Priapulimorphida</taxon>
        <taxon>Priapulidae</taxon>
        <taxon>Priapulus</taxon>
    </lineage>
</organism>
<comment type="similarity">
    <text evidence="1">Belongs to the sorting nexin family.</text>
</comment>
<accession>A0ABM1E5P2</accession>
<evidence type="ECO:0000256" key="2">
    <source>
        <dbReference type="SAM" id="MobiDB-lite"/>
    </source>
</evidence>
<dbReference type="InterPro" id="IPR036871">
    <property type="entry name" value="PX_dom_sf"/>
</dbReference>
<protein>
    <submittedName>
        <fullName evidence="5">Sorting nexin-4-like</fullName>
    </submittedName>
</protein>
<dbReference type="Proteomes" id="UP000695022">
    <property type="component" value="Unplaced"/>
</dbReference>
<dbReference type="InterPro" id="IPR027267">
    <property type="entry name" value="AH/BAR_dom_sf"/>
</dbReference>
<dbReference type="SMART" id="SM00312">
    <property type="entry name" value="PX"/>
    <property type="match status" value="1"/>
</dbReference>
<feature type="domain" description="PX" evidence="3">
    <location>
        <begin position="41"/>
        <end position="170"/>
    </location>
</feature>
<evidence type="ECO:0000313" key="5">
    <source>
        <dbReference type="RefSeq" id="XP_014667513.1"/>
    </source>
</evidence>
<dbReference type="SUPFAM" id="SSF64268">
    <property type="entry name" value="PX domain"/>
    <property type="match status" value="1"/>
</dbReference>
<evidence type="ECO:0000256" key="1">
    <source>
        <dbReference type="ARBA" id="ARBA00010883"/>
    </source>
</evidence>
<proteinExistence type="inferred from homology"/>
<dbReference type="PANTHER" id="PTHR46596">
    <property type="entry name" value="SORTING NEXIN-4"/>
    <property type="match status" value="1"/>
</dbReference>
<dbReference type="CDD" id="cd06864">
    <property type="entry name" value="PX_SNX4"/>
    <property type="match status" value="1"/>
</dbReference>
<dbReference type="InterPro" id="IPR034783">
    <property type="entry name" value="SNX4"/>
</dbReference>
<feature type="region of interest" description="Disordered" evidence="2">
    <location>
        <begin position="1"/>
        <end position="24"/>
    </location>
</feature>
<evidence type="ECO:0000259" key="3">
    <source>
        <dbReference type="PROSITE" id="PS50195"/>
    </source>
</evidence>
<feature type="region of interest" description="Disordered" evidence="2">
    <location>
        <begin position="387"/>
        <end position="431"/>
    </location>
</feature>
<dbReference type="Gene3D" id="1.20.1270.60">
    <property type="entry name" value="Arfaptin homology (AH) domain/BAR domain"/>
    <property type="match status" value="1"/>
</dbReference>
<feature type="compositionally biased region" description="Acidic residues" evidence="2">
    <location>
        <begin position="1"/>
        <end position="11"/>
    </location>
</feature>
<dbReference type="Gene3D" id="3.30.1520.10">
    <property type="entry name" value="Phox-like domain"/>
    <property type="match status" value="1"/>
</dbReference>